<evidence type="ECO:0000259" key="1">
    <source>
        <dbReference type="PROSITE" id="PS50995"/>
    </source>
</evidence>
<evidence type="ECO:0000313" key="2">
    <source>
        <dbReference type="EMBL" id="KRM67653.1"/>
    </source>
</evidence>
<dbReference type="InterPro" id="IPR036390">
    <property type="entry name" value="WH_DNA-bd_sf"/>
</dbReference>
<dbReference type="RefSeq" id="WP_056967135.1">
    <property type="nucleotide sequence ID" value="NZ_AYYQ01000036.1"/>
</dbReference>
<dbReference type="InterPro" id="IPR039422">
    <property type="entry name" value="MarR/SlyA-like"/>
</dbReference>
<dbReference type="STRING" id="1423781.FD06_GL000805"/>
<dbReference type="SMART" id="SM00347">
    <property type="entry name" value="HTH_MARR"/>
    <property type="match status" value="1"/>
</dbReference>
<dbReference type="InterPro" id="IPR000835">
    <property type="entry name" value="HTH_MarR-typ"/>
</dbReference>
<keyword evidence="3" id="KW-1185">Reference proteome</keyword>
<dbReference type="PROSITE" id="PS50995">
    <property type="entry name" value="HTH_MARR_2"/>
    <property type="match status" value="1"/>
</dbReference>
<evidence type="ECO:0000313" key="3">
    <source>
        <dbReference type="Proteomes" id="UP000052012"/>
    </source>
</evidence>
<dbReference type="Gene3D" id="1.10.10.10">
    <property type="entry name" value="Winged helix-like DNA-binding domain superfamily/Winged helix DNA-binding domain"/>
    <property type="match status" value="1"/>
</dbReference>
<sequence>MENFVPSLKIADILLTKTLDNLTGQINKNLTSNQVVVLLYLYEHLNKVNKQVDIEKNLKISHSTTRGIIKRLIKLGFVKTKPIPTDRRQIQVVLSTGGLKLLEENKQKFENIINTTLTKATKGLSSEDIQTLQRINQQIINNLQ</sequence>
<proteinExistence type="predicted"/>
<dbReference type="GO" id="GO:0003700">
    <property type="term" value="F:DNA-binding transcription factor activity"/>
    <property type="evidence" value="ECO:0007669"/>
    <property type="project" value="InterPro"/>
</dbReference>
<dbReference type="EMBL" id="AYYQ01000036">
    <property type="protein sequence ID" value="KRM67653.1"/>
    <property type="molecule type" value="Genomic_DNA"/>
</dbReference>
<dbReference type="InterPro" id="IPR036388">
    <property type="entry name" value="WH-like_DNA-bd_sf"/>
</dbReference>
<dbReference type="PANTHER" id="PTHR33164:SF43">
    <property type="entry name" value="HTH-TYPE TRANSCRIPTIONAL REPRESSOR YETL"/>
    <property type="match status" value="1"/>
</dbReference>
<organism evidence="2 3">
    <name type="scientific">Apilactobacillus ozensis DSM 23829 = JCM 17196</name>
    <dbReference type="NCBI Taxonomy" id="1423781"/>
    <lineage>
        <taxon>Bacteria</taxon>
        <taxon>Bacillati</taxon>
        <taxon>Bacillota</taxon>
        <taxon>Bacilli</taxon>
        <taxon>Lactobacillales</taxon>
        <taxon>Lactobacillaceae</taxon>
        <taxon>Apilactobacillus</taxon>
    </lineage>
</organism>
<dbReference type="Pfam" id="PF12802">
    <property type="entry name" value="MarR_2"/>
    <property type="match status" value="1"/>
</dbReference>
<dbReference type="AlphaFoldDB" id="A0A0R2ALV0"/>
<dbReference type="SUPFAM" id="SSF46785">
    <property type="entry name" value="Winged helix' DNA-binding domain"/>
    <property type="match status" value="1"/>
</dbReference>
<dbReference type="PANTHER" id="PTHR33164">
    <property type="entry name" value="TRANSCRIPTIONAL REGULATOR, MARR FAMILY"/>
    <property type="match status" value="1"/>
</dbReference>
<dbReference type="GO" id="GO:0006950">
    <property type="term" value="P:response to stress"/>
    <property type="evidence" value="ECO:0007669"/>
    <property type="project" value="TreeGrafter"/>
</dbReference>
<dbReference type="PATRIC" id="fig|1423781.4.peg.834"/>
<accession>A0A0R2ALV0</accession>
<gene>
    <name evidence="2" type="ORF">FD06_GL000805</name>
</gene>
<protein>
    <recommendedName>
        <fullName evidence="1">HTH marR-type domain-containing protein</fullName>
    </recommendedName>
</protein>
<dbReference type="Proteomes" id="UP000052012">
    <property type="component" value="Unassembled WGS sequence"/>
</dbReference>
<name>A0A0R2ALV0_9LACO</name>
<comment type="caution">
    <text evidence="2">The sequence shown here is derived from an EMBL/GenBank/DDBJ whole genome shotgun (WGS) entry which is preliminary data.</text>
</comment>
<reference evidence="2 3" key="1">
    <citation type="journal article" date="2015" name="Genome Announc.">
        <title>Expanding the biotechnology potential of lactobacilli through comparative genomics of 213 strains and associated genera.</title>
        <authorList>
            <person name="Sun Z."/>
            <person name="Harris H.M."/>
            <person name="McCann A."/>
            <person name="Guo C."/>
            <person name="Argimon S."/>
            <person name="Zhang W."/>
            <person name="Yang X."/>
            <person name="Jeffery I.B."/>
            <person name="Cooney J.C."/>
            <person name="Kagawa T.F."/>
            <person name="Liu W."/>
            <person name="Song Y."/>
            <person name="Salvetti E."/>
            <person name="Wrobel A."/>
            <person name="Rasinkangas P."/>
            <person name="Parkhill J."/>
            <person name="Rea M.C."/>
            <person name="O'Sullivan O."/>
            <person name="Ritari J."/>
            <person name="Douillard F.P."/>
            <person name="Paul Ross R."/>
            <person name="Yang R."/>
            <person name="Briner A.E."/>
            <person name="Felis G.E."/>
            <person name="de Vos W.M."/>
            <person name="Barrangou R."/>
            <person name="Klaenhammer T.R."/>
            <person name="Caufield P.W."/>
            <person name="Cui Y."/>
            <person name="Zhang H."/>
            <person name="O'Toole P.W."/>
        </authorList>
    </citation>
    <scope>NUCLEOTIDE SEQUENCE [LARGE SCALE GENOMIC DNA]</scope>
    <source>
        <strain evidence="2 3">DSM 23829</strain>
    </source>
</reference>
<feature type="domain" description="HTH marR-type" evidence="1">
    <location>
        <begin position="1"/>
        <end position="141"/>
    </location>
</feature>